<sequence length="84" mass="9376">MSFLQQRCSQYTMQQMASTYGSSSMQITTELIQKYLDENKQLILAILDNQSLGKIQDCATFSLDLPLFGLGLSSKGRESNLCLS</sequence>
<reference evidence="3" key="1">
    <citation type="submission" date="2024-02" db="EMBL/GenBank/DDBJ databases">
        <authorList>
            <consortium name="ELIXIR-Norway"/>
            <consortium name="Elixir Norway"/>
        </authorList>
    </citation>
    <scope>NUCLEOTIDE SEQUENCE</scope>
</reference>
<organism evidence="3 4">
    <name type="scientific">Sphagnum troendelagicum</name>
    <dbReference type="NCBI Taxonomy" id="128251"/>
    <lineage>
        <taxon>Eukaryota</taxon>
        <taxon>Viridiplantae</taxon>
        <taxon>Streptophyta</taxon>
        <taxon>Embryophyta</taxon>
        <taxon>Bryophyta</taxon>
        <taxon>Sphagnophytina</taxon>
        <taxon>Sphagnopsida</taxon>
        <taxon>Sphagnales</taxon>
        <taxon>Sphagnaceae</taxon>
        <taxon>Sphagnum</taxon>
    </lineage>
</organism>
<protein>
    <recommendedName>
        <fullName evidence="2">SS18 N-terminal domain-containing protein</fullName>
    </recommendedName>
</protein>
<comment type="similarity">
    <text evidence="1">Belongs to the SS18 family.</text>
</comment>
<gene>
    <name evidence="3" type="ORF">CSSPTR1EN2_LOCUS2943</name>
</gene>
<evidence type="ECO:0000256" key="1">
    <source>
        <dbReference type="ARBA" id="ARBA00007945"/>
    </source>
</evidence>
<keyword evidence="4" id="KW-1185">Reference proteome</keyword>
<accession>A0ABP0TGD4</accession>
<evidence type="ECO:0000313" key="4">
    <source>
        <dbReference type="Proteomes" id="UP001497512"/>
    </source>
</evidence>
<proteinExistence type="inferred from homology"/>
<feature type="non-terminal residue" evidence="3">
    <location>
        <position position="84"/>
    </location>
</feature>
<evidence type="ECO:0000313" key="3">
    <source>
        <dbReference type="EMBL" id="CAK9195275.1"/>
    </source>
</evidence>
<dbReference type="EMBL" id="OZ019902">
    <property type="protein sequence ID" value="CAK9195275.1"/>
    <property type="molecule type" value="Genomic_DNA"/>
</dbReference>
<dbReference type="InterPro" id="IPR007726">
    <property type="entry name" value="SS18_N"/>
</dbReference>
<dbReference type="Proteomes" id="UP001497512">
    <property type="component" value="Chromosome 10"/>
</dbReference>
<dbReference type="Pfam" id="PF05030">
    <property type="entry name" value="SSXT"/>
    <property type="match status" value="1"/>
</dbReference>
<feature type="domain" description="SS18 N-terminal" evidence="2">
    <location>
        <begin position="26"/>
        <end position="60"/>
    </location>
</feature>
<evidence type="ECO:0000259" key="2">
    <source>
        <dbReference type="Pfam" id="PF05030"/>
    </source>
</evidence>
<name>A0ABP0TGD4_9BRYO</name>